<keyword evidence="2" id="KW-0233">DNA recombination</keyword>
<dbReference type="AlphaFoldDB" id="V9HDG9"/>
<dbReference type="PANTHER" id="PTHR30349:SF64">
    <property type="entry name" value="PROPHAGE INTEGRASE INTD-RELATED"/>
    <property type="match status" value="1"/>
</dbReference>
<comment type="caution">
    <text evidence="4">The sequence shown here is derived from an EMBL/GenBank/DDBJ whole genome shotgun (WGS) entry which is preliminary data.</text>
</comment>
<accession>V9HDG9</accession>
<dbReference type="EMBL" id="ADCY02000014">
    <property type="protein sequence ID" value="EFG31511.1"/>
    <property type="molecule type" value="Genomic_DNA"/>
</dbReference>
<evidence type="ECO:0000313" key="4">
    <source>
        <dbReference type="EMBL" id="EFG31511.1"/>
    </source>
</evidence>
<dbReference type="KEGG" id="smur:BWP33_09385"/>
<dbReference type="RefSeq" id="WP_002641564.1">
    <property type="nucleotide sequence ID" value="NZ_CP019448.1"/>
</dbReference>
<dbReference type="Pfam" id="PF00589">
    <property type="entry name" value="Phage_integrase"/>
    <property type="match status" value="1"/>
</dbReference>
<dbReference type="eggNOG" id="COG0582">
    <property type="taxonomic scope" value="Bacteria"/>
</dbReference>
<dbReference type="InterPro" id="IPR002104">
    <property type="entry name" value="Integrase_catalytic"/>
</dbReference>
<keyword evidence="1" id="KW-0229">DNA integration</keyword>
<feature type="domain" description="Tyr recombinase" evidence="3">
    <location>
        <begin position="189"/>
        <end position="375"/>
    </location>
</feature>
<organism evidence="4 5">
    <name type="scientific">Simonsiella muelleri ATCC 29453</name>
    <dbReference type="NCBI Taxonomy" id="641147"/>
    <lineage>
        <taxon>Bacteria</taxon>
        <taxon>Pseudomonadati</taxon>
        <taxon>Pseudomonadota</taxon>
        <taxon>Betaproteobacteria</taxon>
        <taxon>Neisseriales</taxon>
        <taxon>Neisseriaceae</taxon>
        <taxon>Simonsiella</taxon>
    </lineage>
</organism>
<dbReference type="GO" id="GO:0003677">
    <property type="term" value="F:DNA binding"/>
    <property type="evidence" value="ECO:0007669"/>
    <property type="project" value="InterPro"/>
</dbReference>
<proteinExistence type="predicted"/>
<dbReference type="InterPro" id="IPR050090">
    <property type="entry name" value="Tyrosine_recombinase_XerCD"/>
</dbReference>
<protein>
    <recommendedName>
        <fullName evidence="3">Tyr recombinase domain-containing protein</fullName>
    </recommendedName>
</protein>
<dbReference type="GO" id="GO:0006310">
    <property type="term" value="P:DNA recombination"/>
    <property type="evidence" value="ECO:0007669"/>
    <property type="project" value="UniProtKB-KW"/>
</dbReference>
<reference evidence="4 5" key="1">
    <citation type="submission" date="2010-03" db="EMBL/GenBank/DDBJ databases">
        <authorList>
            <consortium name="The Broad Institute Genome Sequencing Platform"/>
            <person name="Ward D."/>
            <person name="Earl A."/>
            <person name="Feldgarden M."/>
            <person name="Gevers D."/>
            <person name="Young S."/>
            <person name="Zeng Q."/>
            <person name="Koehrsen M."/>
            <person name="Alvarado L."/>
            <person name="Berlin A.M."/>
            <person name="Borenstein D."/>
            <person name="Chapman S.B."/>
            <person name="Chen Z."/>
            <person name="Engels R."/>
            <person name="Freedman E."/>
            <person name="Gellesch M."/>
            <person name="Goldberg J."/>
            <person name="Griggs A."/>
            <person name="Gujja S."/>
            <person name="Heilman E.R."/>
            <person name="Heiman D.I."/>
            <person name="Hepburn T.A."/>
            <person name="Howarth C."/>
            <person name="Jen D."/>
            <person name="Larson L."/>
            <person name="Mehta T."/>
            <person name="Park D."/>
            <person name="Pearson M."/>
            <person name="Richards J."/>
            <person name="Roberts A."/>
            <person name="Saif S."/>
            <person name="Shea T.D."/>
            <person name="Shenoy N."/>
            <person name="Sisk P."/>
            <person name="Stolte C."/>
            <person name="Sykes S.N."/>
            <person name="Walk T."/>
            <person name="White J."/>
            <person name="Yandava C."/>
            <person name="Izard J."/>
            <person name="Baranova O.V."/>
            <person name="Blanton J.M."/>
            <person name="Tanner A.C."/>
            <person name="Dewhirst F."/>
            <person name="Haas B."/>
            <person name="Nusbaum C."/>
            <person name="Birren B."/>
        </authorList>
    </citation>
    <scope>NUCLEOTIDE SEQUENCE [LARGE SCALE GENOMIC DNA]</scope>
    <source>
        <strain evidence="4 5">ATCC 29453</strain>
    </source>
</reference>
<dbReference type="HOGENOM" id="CLU_027562_32_0_4"/>
<dbReference type="InterPro" id="IPR011010">
    <property type="entry name" value="DNA_brk_join_enz"/>
</dbReference>
<dbReference type="STRING" id="641147.HMPREF9021_00781"/>
<evidence type="ECO:0000313" key="5">
    <source>
        <dbReference type="Proteomes" id="UP000017813"/>
    </source>
</evidence>
<dbReference type="GO" id="GO:0015074">
    <property type="term" value="P:DNA integration"/>
    <property type="evidence" value="ECO:0007669"/>
    <property type="project" value="UniProtKB-KW"/>
</dbReference>
<evidence type="ECO:0000259" key="3">
    <source>
        <dbReference type="PROSITE" id="PS51898"/>
    </source>
</evidence>
<dbReference type="PROSITE" id="PS51898">
    <property type="entry name" value="TYR_RECOMBINASE"/>
    <property type="match status" value="1"/>
</dbReference>
<reference evidence="4 5" key="2">
    <citation type="submission" date="2011-10" db="EMBL/GenBank/DDBJ databases">
        <title>The Genome Sequence of Simonsiella muelleri ATCC 29453.</title>
        <authorList>
            <consortium name="The Broad Institute Genome Sequencing Platform"/>
            <consortium name="The Broad Institute Genome Sequencing Center for Infectious Disease"/>
            <person name="Earl A."/>
            <person name="Ward D."/>
            <person name="Feldgarden M."/>
            <person name="Gevers D."/>
            <person name="Izard J."/>
            <person name="Baranova O.V."/>
            <person name="Blanton J.M."/>
            <person name="Tanner A.C."/>
            <person name="Dewhirst F."/>
            <person name="Young S.K."/>
            <person name="Zeng Q."/>
            <person name="Gargeya S."/>
            <person name="Fitzgerald M."/>
            <person name="Haas B."/>
            <person name="Abouelleil A."/>
            <person name="Alvarado L."/>
            <person name="Arachchi H.M."/>
            <person name="Berlin A."/>
            <person name="Brown A."/>
            <person name="Chapman S.B."/>
            <person name="Chen Z."/>
            <person name="Dunbar C."/>
            <person name="Freedman E."/>
            <person name="Gearin G."/>
            <person name="Goldberg J."/>
            <person name="Griggs A."/>
            <person name="Gujja S."/>
            <person name="Heiman D."/>
            <person name="Howarth C."/>
            <person name="Larson L."/>
            <person name="Lui A."/>
            <person name="MacDonald P.J.P."/>
            <person name="Montmayeur A."/>
            <person name="Murphy C."/>
            <person name="Neiman D."/>
            <person name="Pearson M."/>
            <person name="Priest M."/>
            <person name="Roberts A."/>
            <person name="Saif S."/>
            <person name="Shea T."/>
            <person name="Shenoy N."/>
            <person name="Sisk P."/>
            <person name="Stolte C."/>
            <person name="Sykes S."/>
            <person name="Wortman J."/>
            <person name="Nusbaum C."/>
            <person name="Birren B."/>
        </authorList>
    </citation>
    <scope>NUCLEOTIDE SEQUENCE [LARGE SCALE GENOMIC DNA]</scope>
    <source>
        <strain evidence="4 5">ATCC 29453</strain>
    </source>
</reference>
<dbReference type="Gene3D" id="1.10.443.10">
    <property type="entry name" value="Intergrase catalytic core"/>
    <property type="match status" value="1"/>
</dbReference>
<dbReference type="Proteomes" id="UP000017813">
    <property type="component" value="Unassembled WGS sequence"/>
</dbReference>
<evidence type="ECO:0000256" key="1">
    <source>
        <dbReference type="ARBA" id="ARBA00022908"/>
    </source>
</evidence>
<keyword evidence="5" id="KW-1185">Reference proteome</keyword>
<sequence>MGTIQKRQNPSGETVYRAIIRINRAGYPNFSESRTFSKRSLASAWIKKREAEIELNPDILLDKKSKKQIIPTLREAVERYINESEGQFGRTKPSTMRFLASFEIGGIRLNRLKRADYTEFALLRRRGSPERNLPTVKGSTVDNDLQYIRSLLKHAHFMWGLDVSWNELDMAMEGLRRSRLIDKGEERMRLPSRDELLALTRYFWQQKQRYPSQTKFPMYLIIWFAIYSCRREGEITRLLWSDFDEDNRVWLVRDMKHPRGSKGNHAAFLVKDNTMQLINCLRESEMRTYLRKHGFSPDYLIGGDGKSVGAAFTNACKILGIKDLRFHDLRHEGATRLAEDGLTVPQMQQITLHQNWKTLQRYVNMAAIPRKDRLDFDEAMEYAQQE</sequence>
<dbReference type="InterPro" id="IPR013762">
    <property type="entry name" value="Integrase-like_cat_sf"/>
</dbReference>
<gene>
    <name evidence="4" type="ORF">HMPREF9021_00781</name>
</gene>
<evidence type="ECO:0000256" key="2">
    <source>
        <dbReference type="ARBA" id="ARBA00023172"/>
    </source>
</evidence>
<dbReference type="SUPFAM" id="SSF56349">
    <property type="entry name" value="DNA breaking-rejoining enzymes"/>
    <property type="match status" value="1"/>
</dbReference>
<dbReference type="PANTHER" id="PTHR30349">
    <property type="entry name" value="PHAGE INTEGRASE-RELATED"/>
    <property type="match status" value="1"/>
</dbReference>
<name>V9HDG9_9NEIS</name>
<dbReference type="OrthoDB" id="662444at2"/>